<dbReference type="EMBL" id="MUHA01000001">
    <property type="protein sequence ID" value="OXB03458.1"/>
    <property type="molecule type" value="Genomic_DNA"/>
</dbReference>
<dbReference type="Proteomes" id="UP000198336">
    <property type="component" value="Unassembled WGS sequence"/>
</dbReference>
<name>A0A226IAP6_9FLAO</name>
<accession>A0A226IAP6</accession>
<sequence length="282" mass="33104">MKYTIYIDDTGTPSFQSKSIYDSGDWHSQVAIFINQNKIEEITNKISEIFNKYKNLNDFEEFHFIRILSGKDGWRKVDLEKRLEIFKDFGKLYQQYKSPILIQSFTSDDIIRNKMEKISQIKIPNFDLSKLSDLTLLFLLFRLKDYVKENKLELPTQIKVDTGKGEHLDRKKIPILNGITQNSEIEFIDSKKDPLMQFADFVAFCLNRMRWIIMAENKGPLDLRLLEIFSDADFEVENLQKFSVDPNEVKAKHYDEKLRKVYDSNGNLSDAEVNKIKEKGTS</sequence>
<reference evidence="1 2" key="1">
    <citation type="submission" date="2016-11" db="EMBL/GenBank/DDBJ databases">
        <title>Whole genomes of Flavobacteriaceae.</title>
        <authorList>
            <person name="Stine C."/>
            <person name="Li C."/>
            <person name="Tadesse D."/>
        </authorList>
    </citation>
    <scope>NUCLEOTIDE SEQUENCE [LARGE SCALE GENOMIC DNA]</scope>
    <source>
        <strain evidence="1 2">CCUG 59446</strain>
    </source>
</reference>
<gene>
    <name evidence="1" type="ORF">B0A75_00515</name>
</gene>
<protein>
    <recommendedName>
        <fullName evidence="3">DUF3800 domain-containing protein</fullName>
    </recommendedName>
</protein>
<proteinExistence type="predicted"/>
<dbReference type="RefSeq" id="WP_089052338.1">
    <property type="nucleotide sequence ID" value="NZ_MUHA01000001.1"/>
</dbReference>
<dbReference type="AlphaFoldDB" id="A0A226IAP6"/>
<evidence type="ECO:0000313" key="2">
    <source>
        <dbReference type="Proteomes" id="UP000198336"/>
    </source>
</evidence>
<comment type="caution">
    <text evidence="1">The sequence shown here is derived from an EMBL/GenBank/DDBJ whole genome shotgun (WGS) entry which is preliminary data.</text>
</comment>
<evidence type="ECO:0000313" key="1">
    <source>
        <dbReference type="EMBL" id="OXB03458.1"/>
    </source>
</evidence>
<dbReference type="Pfam" id="PF12686">
    <property type="entry name" value="DUF3800"/>
    <property type="match status" value="1"/>
</dbReference>
<evidence type="ECO:0008006" key="3">
    <source>
        <dbReference type="Google" id="ProtNLM"/>
    </source>
</evidence>
<organism evidence="1 2">
    <name type="scientific">Flavobacterium oncorhynchi</name>
    <dbReference type="NCBI Taxonomy" id="728056"/>
    <lineage>
        <taxon>Bacteria</taxon>
        <taxon>Pseudomonadati</taxon>
        <taxon>Bacteroidota</taxon>
        <taxon>Flavobacteriia</taxon>
        <taxon>Flavobacteriales</taxon>
        <taxon>Flavobacteriaceae</taxon>
        <taxon>Flavobacterium</taxon>
    </lineage>
</organism>
<keyword evidence="2" id="KW-1185">Reference proteome</keyword>
<dbReference type="InterPro" id="IPR024524">
    <property type="entry name" value="DUF3800"/>
</dbReference>